<dbReference type="EMBL" id="CP002820">
    <property type="protein sequence ID" value="AEG71927.1"/>
    <property type="molecule type" value="Genomic_DNA"/>
</dbReference>
<geneLocation type="plasmid" evidence="3"/>
<accession>F6G9L3</accession>
<organism evidence="2 3">
    <name type="scientific">Ralstonia solanacearum (strain Po82)</name>
    <dbReference type="NCBI Taxonomy" id="1031711"/>
    <lineage>
        <taxon>Bacteria</taxon>
        <taxon>Pseudomonadati</taxon>
        <taxon>Pseudomonadota</taxon>
        <taxon>Betaproteobacteria</taxon>
        <taxon>Burkholderiales</taxon>
        <taxon>Burkholderiaceae</taxon>
        <taxon>Ralstonia</taxon>
        <taxon>Ralstonia solanacearum species complex</taxon>
    </lineage>
</organism>
<evidence type="ECO:0000313" key="3">
    <source>
        <dbReference type="Proteomes" id="UP000007953"/>
    </source>
</evidence>
<reference evidence="2 3" key="1">
    <citation type="journal article" date="2011" name="J. Bacteriol.">
        <title>Complete genome sequence of the plant pathogen Ralstonia solanacearum strain Po82.</title>
        <authorList>
            <person name="Xu J."/>
            <person name="Zheng H.J."/>
            <person name="Liu L."/>
            <person name="Pan Z.C."/>
            <person name="Prior P."/>
            <person name="Tang B."/>
            <person name="Xu J.S."/>
            <person name="Zhang H."/>
            <person name="Tian Q."/>
            <person name="Zhang L.Q."/>
            <person name="Feng J."/>
        </authorList>
    </citation>
    <scope>NUCLEOTIDE SEQUENCE [LARGE SCALE GENOMIC DNA]</scope>
    <source>
        <strain evidence="3">Po82</strain>
    </source>
</reference>
<keyword evidence="2" id="KW-0614">Plasmid</keyword>
<name>F6G9L3_RALS8</name>
<dbReference type="PATRIC" id="fig|1031711.3.peg.4485"/>
<proteinExistence type="predicted"/>
<feature type="compositionally biased region" description="Basic and acidic residues" evidence="1">
    <location>
        <begin position="104"/>
        <end position="125"/>
    </location>
</feature>
<evidence type="ECO:0000313" key="2">
    <source>
        <dbReference type="EMBL" id="AEG71927.1"/>
    </source>
</evidence>
<feature type="region of interest" description="Disordered" evidence="1">
    <location>
        <begin position="1"/>
        <end position="142"/>
    </location>
</feature>
<dbReference type="HOGENOM" id="CLU_976176_0_0_4"/>
<protein>
    <submittedName>
        <fullName evidence="2">Type III effector protein</fullName>
    </submittedName>
</protein>
<dbReference type="AlphaFoldDB" id="F6G9L3"/>
<dbReference type="Proteomes" id="UP000007953">
    <property type="component" value="Plasmid megaplasmid"/>
</dbReference>
<evidence type="ECO:0000256" key="1">
    <source>
        <dbReference type="SAM" id="MobiDB-lite"/>
    </source>
</evidence>
<gene>
    <name evidence="2" type="ordered locus">RSPO_m01292</name>
</gene>
<dbReference type="KEGG" id="rsn:RSPO_m01292"/>
<feature type="compositionally biased region" description="Basic and acidic residues" evidence="1">
    <location>
        <begin position="40"/>
        <end position="66"/>
    </location>
</feature>
<sequence>MHAGLGDTADEEVDQHQRQELEDDPDQCQQKQAVVGARGHAQELRKDGREERDVLGVRDAGEEPFRESAGPGLLRPRDGTLGRGLPHQPEAHVADVQATQQPDGDQHRRVDGHQPLDHQRGHQNEQQRTGVGAEHGPHGPVWTAAQPRARHLQYHGPGNSDDDEDGSDIETQNAVTQLHGSIHLNSFANFMKQIFKNQVQRASMEVLAFTPPASPDMHFNAMRNHGPAPNEKSTKPTIDASHYFNALRANPPRLALDADYRHAPAKCRGKSAISIDGFHIENRTP</sequence>